<dbReference type="AlphaFoldDB" id="K1RRV6"/>
<evidence type="ECO:0000313" key="1">
    <source>
        <dbReference type="EMBL" id="EKC44205.1"/>
    </source>
</evidence>
<sequence>KGTRKLYRKYKGIKHHFDDKEVLREIFANE</sequence>
<dbReference type="EMBL" id="AJWZ01011748">
    <property type="protein sequence ID" value="EKC44205.1"/>
    <property type="molecule type" value="Genomic_DNA"/>
</dbReference>
<gene>
    <name evidence="1" type="ORF">OBE_17603</name>
</gene>
<proteinExistence type="predicted"/>
<organism evidence="1">
    <name type="scientific">human gut metagenome</name>
    <dbReference type="NCBI Taxonomy" id="408170"/>
    <lineage>
        <taxon>unclassified sequences</taxon>
        <taxon>metagenomes</taxon>
        <taxon>organismal metagenomes</taxon>
    </lineage>
</organism>
<protein>
    <submittedName>
        <fullName evidence="1">Uncharacterized protein</fullName>
    </submittedName>
</protein>
<feature type="non-terminal residue" evidence="1">
    <location>
        <position position="1"/>
    </location>
</feature>
<name>K1RRV6_9ZZZZ</name>
<accession>K1RRV6</accession>
<comment type="caution">
    <text evidence="1">The sequence shown here is derived from an EMBL/GenBank/DDBJ whole genome shotgun (WGS) entry which is preliminary data.</text>
</comment>
<reference evidence="1" key="1">
    <citation type="journal article" date="2013" name="Environ. Microbiol.">
        <title>Microbiota from the distal guts of lean and obese adolescents exhibit partial functional redundancy besides clear differences in community structure.</title>
        <authorList>
            <person name="Ferrer M."/>
            <person name="Ruiz A."/>
            <person name="Lanza F."/>
            <person name="Haange S.B."/>
            <person name="Oberbach A."/>
            <person name="Till H."/>
            <person name="Bargiela R."/>
            <person name="Campoy C."/>
            <person name="Segura M.T."/>
            <person name="Richter M."/>
            <person name="von Bergen M."/>
            <person name="Seifert J."/>
            <person name="Suarez A."/>
        </authorList>
    </citation>
    <scope>NUCLEOTIDE SEQUENCE</scope>
</reference>